<dbReference type="EMBL" id="JBHUMZ010000051">
    <property type="protein sequence ID" value="MFD2640077.1"/>
    <property type="molecule type" value="Genomic_DNA"/>
</dbReference>
<dbReference type="InterPro" id="IPR006059">
    <property type="entry name" value="SBP"/>
</dbReference>
<dbReference type="PANTHER" id="PTHR30061:SF50">
    <property type="entry name" value="MALTOSE_MALTODEXTRIN-BINDING PERIPLASMIC PROTEIN"/>
    <property type="match status" value="1"/>
</dbReference>
<keyword evidence="7" id="KW-1185">Reference proteome</keyword>
<evidence type="ECO:0000256" key="3">
    <source>
        <dbReference type="ARBA" id="ARBA00022729"/>
    </source>
</evidence>
<feature type="chain" id="PRO_5045065064" evidence="5">
    <location>
        <begin position="21"/>
        <end position="439"/>
    </location>
</feature>
<keyword evidence="3 5" id="KW-0732">Signal</keyword>
<dbReference type="RefSeq" id="WP_377330181.1">
    <property type="nucleotide sequence ID" value="NZ_JBHUMZ010000051.1"/>
</dbReference>
<evidence type="ECO:0000256" key="5">
    <source>
        <dbReference type="SAM" id="SignalP"/>
    </source>
</evidence>
<dbReference type="Proteomes" id="UP001597452">
    <property type="component" value="Unassembled WGS sequence"/>
</dbReference>
<evidence type="ECO:0000256" key="4">
    <source>
        <dbReference type="SAM" id="MobiDB-lite"/>
    </source>
</evidence>
<dbReference type="Gene3D" id="3.40.190.10">
    <property type="entry name" value="Periplasmic binding protein-like II"/>
    <property type="match status" value="2"/>
</dbReference>
<dbReference type="PROSITE" id="PS51257">
    <property type="entry name" value="PROKAR_LIPOPROTEIN"/>
    <property type="match status" value="1"/>
</dbReference>
<proteinExistence type="inferred from homology"/>
<sequence length="439" mass="47939">MKKSLFLFMALLASLMLVLAACGPDRESSEGQEEGQSEETGSETNEEASEGEGEADKPEQLKVWADEKKSVGIEDAVAAFEEEHGIEVVVEELEMATKQKEQLRLDGPAGTGPDVITIPHDQIGQLASEGSIAPLEVDQSVLDIYTDSALQAVTFEGEVYGLPKATETPIFLYNKEHLDEAPETFEELYEFSKEFNDGEKYGFLALWDNYYFAHGILATYDGYVFKDNGGTLDSSDIGLNNEGAVEGAEYIQKWYEEGLFPEGIIGESGGSTLTGLFEDGRVASKMDGPWSVQGMKDAGIDFGAAPMPKLPNGEYAQTFVGVKSWNVSNHSENKEWATKLITFLANEENSKKRFEVTAEIPPVKSLIEDPIIADDEVAKAVAVQSQRGVPMPNIPEMGQVWEPMAQALQLIAMGEQEPKPALDDAVKAIKENIEASKSE</sequence>
<evidence type="ECO:0000313" key="6">
    <source>
        <dbReference type="EMBL" id="MFD2640077.1"/>
    </source>
</evidence>
<feature type="region of interest" description="Disordered" evidence="4">
    <location>
        <begin position="24"/>
        <end position="61"/>
    </location>
</feature>
<dbReference type="Pfam" id="PF13416">
    <property type="entry name" value="SBP_bac_8"/>
    <property type="match status" value="1"/>
</dbReference>
<organism evidence="6 7">
    <name type="scientific">Piscibacillus salipiscarius</name>
    <dbReference type="NCBI Taxonomy" id="299480"/>
    <lineage>
        <taxon>Bacteria</taxon>
        <taxon>Bacillati</taxon>
        <taxon>Bacillota</taxon>
        <taxon>Bacilli</taxon>
        <taxon>Bacillales</taxon>
        <taxon>Bacillaceae</taxon>
        <taxon>Piscibacillus</taxon>
    </lineage>
</organism>
<reference evidence="7" key="1">
    <citation type="journal article" date="2019" name="Int. J. Syst. Evol. Microbiol.">
        <title>The Global Catalogue of Microorganisms (GCM) 10K type strain sequencing project: providing services to taxonomists for standard genome sequencing and annotation.</title>
        <authorList>
            <consortium name="The Broad Institute Genomics Platform"/>
            <consortium name="The Broad Institute Genome Sequencing Center for Infectious Disease"/>
            <person name="Wu L."/>
            <person name="Ma J."/>
        </authorList>
    </citation>
    <scope>NUCLEOTIDE SEQUENCE [LARGE SCALE GENOMIC DNA]</scope>
    <source>
        <strain evidence="7">TISTR 1571</strain>
    </source>
</reference>
<accession>A0ABW5QEC6</accession>
<name>A0ABW5QEC6_9BACI</name>
<comment type="similarity">
    <text evidence="1">Belongs to the bacterial solute-binding protein 1 family.</text>
</comment>
<gene>
    <name evidence="6" type="ORF">ACFSW4_14505</name>
</gene>
<evidence type="ECO:0000313" key="7">
    <source>
        <dbReference type="Proteomes" id="UP001597452"/>
    </source>
</evidence>
<dbReference type="SUPFAM" id="SSF53850">
    <property type="entry name" value="Periplasmic binding protein-like II"/>
    <property type="match status" value="1"/>
</dbReference>
<feature type="compositionally biased region" description="Acidic residues" evidence="4">
    <location>
        <begin position="30"/>
        <end position="53"/>
    </location>
</feature>
<comment type="caution">
    <text evidence="6">The sequence shown here is derived from an EMBL/GenBank/DDBJ whole genome shotgun (WGS) entry which is preliminary data.</text>
</comment>
<evidence type="ECO:0000256" key="1">
    <source>
        <dbReference type="ARBA" id="ARBA00008520"/>
    </source>
</evidence>
<keyword evidence="2" id="KW-0813">Transport</keyword>
<feature type="signal peptide" evidence="5">
    <location>
        <begin position="1"/>
        <end position="20"/>
    </location>
</feature>
<evidence type="ECO:0000256" key="2">
    <source>
        <dbReference type="ARBA" id="ARBA00022448"/>
    </source>
</evidence>
<protein>
    <submittedName>
        <fullName evidence="6">Extracellular solute-binding protein</fullName>
    </submittedName>
</protein>
<dbReference type="PANTHER" id="PTHR30061">
    <property type="entry name" value="MALTOSE-BINDING PERIPLASMIC PROTEIN"/>
    <property type="match status" value="1"/>
</dbReference>